<dbReference type="Proteomes" id="UP000663828">
    <property type="component" value="Unassembled WGS sequence"/>
</dbReference>
<evidence type="ECO:0000313" key="5">
    <source>
        <dbReference type="Proteomes" id="UP000663852"/>
    </source>
</evidence>
<evidence type="ECO:0000313" key="3">
    <source>
        <dbReference type="EMBL" id="CAF1392288.1"/>
    </source>
</evidence>
<dbReference type="GO" id="GO:0005783">
    <property type="term" value="C:endoplasmic reticulum"/>
    <property type="evidence" value="ECO:0007669"/>
    <property type="project" value="TreeGrafter"/>
</dbReference>
<dbReference type="Proteomes" id="UP000663852">
    <property type="component" value="Unassembled WGS sequence"/>
</dbReference>
<dbReference type="SUPFAM" id="SSF56399">
    <property type="entry name" value="ADP-ribosylation"/>
    <property type="match status" value="1"/>
</dbReference>
<sequence length="376" mass="43202">MSQPHPEDEPISPDSIQIDPSFIYRDLSLPSNLMEDLRSNEELTDDRISKLMQQFLSGFSEQYSNFGPSLYMGSLDNALTKSVYNQSSAQPLILFLYHGRTMFTNFFCRQVLCANDITDYIEKNFIVWAWDRTNDVNYQKLLAIVNRHLGDEIKEQIASLPTEKFPALICLAYNNAEIQITNVIQGCASHCDALESLKEARDRFDCRIETPHSPGPLWKLSINEVWQMKPSVLHPIEKLSEEFERVAGTYARQKEHVVEISKVENPPWLFQYNGEERSIRERGNHGQIEEYLLYPCSQTSAQYILTYGFNNDHKVNGSSNPNALLVCRVLIGQTRHRDETTRANPFAYDSVTDGSGTYILDSSRKILPIYYIKYGL</sequence>
<proteinExistence type="predicted"/>
<name>A0A814D466_ADIRI</name>
<dbReference type="AlphaFoldDB" id="A0A814D466"/>
<evidence type="ECO:0000259" key="1">
    <source>
        <dbReference type="SMART" id="SM00594"/>
    </source>
</evidence>
<dbReference type="PANTHER" id="PTHR23322">
    <property type="entry name" value="FAS-ASSOCIATED PROTEIN"/>
    <property type="match status" value="1"/>
</dbReference>
<dbReference type="InterPro" id="IPR006577">
    <property type="entry name" value="UAS"/>
</dbReference>
<dbReference type="Gene3D" id="3.40.30.10">
    <property type="entry name" value="Glutaredoxin"/>
    <property type="match status" value="1"/>
</dbReference>
<evidence type="ECO:0000313" key="2">
    <source>
        <dbReference type="EMBL" id="CAF0948599.1"/>
    </source>
</evidence>
<comment type="caution">
    <text evidence="2">The sequence shown here is derived from an EMBL/GenBank/DDBJ whole genome shotgun (WGS) entry which is preliminary data.</text>
</comment>
<gene>
    <name evidence="2" type="ORF">EDS130_LOCUS12208</name>
    <name evidence="3" type="ORF">XAT740_LOCUS33671</name>
</gene>
<dbReference type="InterPro" id="IPR049483">
    <property type="entry name" value="FAF1_2-like_UAS"/>
</dbReference>
<dbReference type="EMBL" id="CAJNOR010003234">
    <property type="protein sequence ID" value="CAF1392288.1"/>
    <property type="molecule type" value="Genomic_DNA"/>
</dbReference>
<feature type="domain" description="UAS" evidence="1">
    <location>
        <begin position="54"/>
        <end position="198"/>
    </location>
</feature>
<dbReference type="GO" id="GO:0036503">
    <property type="term" value="P:ERAD pathway"/>
    <property type="evidence" value="ECO:0007669"/>
    <property type="project" value="TreeGrafter"/>
</dbReference>
<dbReference type="Gene3D" id="3.90.228.10">
    <property type="match status" value="1"/>
</dbReference>
<organism evidence="2 5">
    <name type="scientific">Adineta ricciae</name>
    <name type="common">Rotifer</name>
    <dbReference type="NCBI Taxonomy" id="249248"/>
    <lineage>
        <taxon>Eukaryota</taxon>
        <taxon>Metazoa</taxon>
        <taxon>Spiralia</taxon>
        <taxon>Gnathifera</taxon>
        <taxon>Rotifera</taxon>
        <taxon>Eurotatoria</taxon>
        <taxon>Bdelloidea</taxon>
        <taxon>Adinetida</taxon>
        <taxon>Adinetidae</taxon>
        <taxon>Adineta</taxon>
    </lineage>
</organism>
<dbReference type="OrthoDB" id="6133115at2759"/>
<dbReference type="GO" id="GO:0005634">
    <property type="term" value="C:nucleus"/>
    <property type="evidence" value="ECO:0007669"/>
    <property type="project" value="TreeGrafter"/>
</dbReference>
<protein>
    <recommendedName>
        <fullName evidence="1">UAS domain-containing protein</fullName>
    </recommendedName>
</protein>
<keyword evidence="4" id="KW-1185">Reference proteome</keyword>
<reference evidence="2" key="1">
    <citation type="submission" date="2021-02" db="EMBL/GenBank/DDBJ databases">
        <authorList>
            <person name="Nowell W R."/>
        </authorList>
    </citation>
    <scope>NUCLEOTIDE SEQUENCE</scope>
</reference>
<dbReference type="EMBL" id="CAJNOJ010000046">
    <property type="protein sequence ID" value="CAF0948599.1"/>
    <property type="molecule type" value="Genomic_DNA"/>
</dbReference>
<dbReference type="SMART" id="SM00594">
    <property type="entry name" value="UAS"/>
    <property type="match status" value="1"/>
</dbReference>
<evidence type="ECO:0000313" key="4">
    <source>
        <dbReference type="Proteomes" id="UP000663828"/>
    </source>
</evidence>
<dbReference type="PANTHER" id="PTHR23322:SF96">
    <property type="entry name" value="FAS-ASSOCIATED FACTOR 1"/>
    <property type="match status" value="1"/>
</dbReference>
<dbReference type="InterPro" id="IPR050730">
    <property type="entry name" value="UBX_domain-protein"/>
</dbReference>
<accession>A0A814D466</accession>
<dbReference type="GO" id="GO:0043130">
    <property type="term" value="F:ubiquitin binding"/>
    <property type="evidence" value="ECO:0007669"/>
    <property type="project" value="TreeGrafter"/>
</dbReference>
<dbReference type="Pfam" id="PF21021">
    <property type="entry name" value="FAF1"/>
    <property type="match status" value="1"/>
</dbReference>